<evidence type="ECO:0000256" key="3">
    <source>
        <dbReference type="SAM" id="MobiDB-lite"/>
    </source>
</evidence>
<keyword evidence="6" id="KW-1185">Reference proteome</keyword>
<evidence type="ECO:0000256" key="2">
    <source>
        <dbReference type="RuleBase" id="RU003616"/>
    </source>
</evidence>
<dbReference type="RefSeq" id="WP_015762053.1">
    <property type="nucleotide sequence ID" value="NC_013202.1"/>
</dbReference>
<dbReference type="Pfam" id="PF00011">
    <property type="entry name" value="HSP20"/>
    <property type="match status" value="1"/>
</dbReference>
<dbReference type="GeneID" id="8410599"/>
<evidence type="ECO:0000313" key="6">
    <source>
        <dbReference type="Proteomes" id="UP000001746"/>
    </source>
</evidence>
<feature type="compositionally biased region" description="Polar residues" evidence="3">
    <location>
        <begin position="13"/>
        <end position="22"/>
    </location>
</feature>
<feature type="compositionally biased region" description="Polar residues" evidence="3">
    <location>
        <begin position="33"/>
        <end position="50"/>
    </location>
</feature>
<protein>
    <submittedName>
        <fullName evidence="5">Heat shock protein Hsp20</fullName>
    </submittedName>
</protein>
<organism evidence="5 6">
    <name type="scientific">Halomicrobium mukohataei (strain ATCC 700874 / DSM 12286 / JCM 9738 / NCIMB 13541)</name>
    <name type="common">Haloarcula mukohataei</name>
    <dbReference type="NCBI Taxonomy" id="485914"/>
    <lineage>
        <taxon>Archaea</taxon>
        <taxon>Methanobacteriati</taxon>
        <taxon>Methanobacteriota</taxon>
        <taxon>Stenosarchaea group</taxon>
        <taxon>Halobacteria</taxon>
        <taxon>Halobacteriales</taxon>
        <taxon>Haloarculaceae</taxon>
        <taxon>Halomicrobium</taxon>
    </lineage>
</organism>
<evidence type="ECO:0000256" key="1">
    <source>
        <dbReference type="PROSITE-ProRule" id="PRU00285"/>
    </source>
</evidence>
<dbReference type="InterPro" id="IPR002068">
    <property type="entry name" value="A-crystallin/Hsp20_dom"/>
</dbReference>
<comment type="similarity">
    <text evidence="1 2">Belongs to the small heat shock protein (HSP20) family.</text>
</comment>
<reference evidence="5 6" key="1">
    <citation type="journal article" date="2009" name="Stand. Genomic Sci.">
        <title>Complete genome sequence of Halomicrobium mukohataei type strain (arg-2).</title>
        <authorList>
            <person name="Tindall B.J."/>
            <person name="Schneider S."/>
            <person name="Lapidus A."/>
            <person name="Copeland A."/>
            <person name="Glavina Del Rio T."/>
            <person name="Nolan M."/>
            <person name="Lucas S."/>
            <person name="Chen F."/>
            <person name="Tice H."/>
            <person name="Cheng J.F."/>
            <person name="Saunders E."/>
            <person name="Bruce D."/>
            <person name="Goodwin L."/>
            <person name="Pitluck S."/>
            <person name="Mikhailova N."/>
            <person name="Pati A."/>
            <person name="Ivanova N."/>
            <person name="Mavrommatis K."/>
            <person name="Chen A."/>
            <person name="Palaniappan K."/>
            <person name="Chain P."/>
            <person name="Land M."/>
            <person name="Hauser L."/>
            <person name="Chang Y.J."/>
            <person name="Jeffries C.D."/>
            <person name="Brettin T."/>
            <person name="Han C."/>
            <person name="Rohde M."/>
            <person name="Goker M."/>
            <person name="Bristow J."/>
            <person name="Eisen J.A."/>
            <person name="Markowitz V."/>
            <person name="Hugenholtz P."/>
            <person name="Klenk H.P."/>
            <person name="Kyrpides N.C."/>
            <person name="Detter J.C."/>
        </authorList>
    </citation>
    <scope>NUCLEOTIDE SEQUENCE [LARGE SCALE GENOMIC DNA]</scope>
    <source>
        <strain evidence="6">ATCC 700874 / DSM 12286 / JCM 9738 / NCIMB 13541</strain>
    </source>
</reference>
<evidence type="ECO:0000259" key="4">
    <source>
        <dbReference type="PROSITE" id="PS01031"/>
    </source>
</evidence>
<feature type="compositionally biased region" description="Low complexity" evidence="3">
    <location>
        <begin position="51"/>
        <end position="74"/>
    </location>
</feature>
<feature type="region of interest" description="Disordered" evidence="3">
    <location>
        <begin position="1"/>
        <end position="90"/>
    </location>
</feature>
<feature type="compositionally biased region" description="Polar residues" evidence="3">
    <location>
        <begin position="75"/>
        <end position="90"/>
    </location>
</feature>
<dbReference type="AlphaFoldDB" id="C7P1X8"/>
<sequence length="193" mass="21184">MSRQPYQAVPQWRSVQSPQRVAQGTVPDVTDARQLSQAATGAAQQGWSATQTGVQQPAQASQQSAGMQSIQGQQPTRAAVTSTQISTQQPPVDVLETPDELLVLVDMAGFDEDDIQLDVDDDVLRIAASRTLSIDDDETLLTQERPTRFERYLQLPVEANIEAAKAKHEAGVCRITLPKSEQARDNHHRIGFQ</sequence>
<dbReference type="CDD" id="cd06464">
    <property type="entry name" value="ACD_sHsps-like"/>
    <property type="match status" value="1"/>
</dbReference>
<feature type="domain" description="SHSP" evidence="4">
    <location>
        <begin position="83"/>
        <end position="193"/>
    </location>
</feature>
<evidence type="ECO:0000313" key="5">
    <source>
        <dbReference type="EMBL" id="ACV47207.1"/>
    </source>
</evidence>
<dbReference type="SUPFAM" id="SSF49764">
    <property type="entry name" value="HSP20-like chaperones"/>
    <property type="match status" value="1"/>
</dbReference>
<dbReference type="Gene3D" id="2.60.40.790">
    <property type="match status" value="1"/>
</dbReference>
<dbReference type="PROSITE" id="PS01031">
    <property type="entry name" value="SHSP"/>
    <property type="match status" value="1"/>
</dbReference>
<name>C7P1X8_HALMD</name>
<dbReference type="Proteomes" id="UP000001746">
    <property type="component" value="Chromosome"/>
</dbReference>
<dbReference type="STRING" id="485914.Hmuk_1080"/>
<dbReference type="HOGENOM" id="CLU_1405944_0_0_2"/>
<gene>
    <name evidence="5" type="ordered locus">Hmuk_1080</name>
</gene>
<keyword evidence="5" id="KW-0346">Stress response</keyword>
<dbReference type="KEGG" id="hmu:Hmuk_1080"/>
<proteinExistence type="inferred from homology"/>
<dbReference type="GeneID" id="42178985"/>
<accession>C7P1X8</accession>
<dbReference type="InterPro" id="IPR031107">
    <property type="entry name" value="Small_HSP"/>
</dbReference>
<dbReference type="eggNOG" id="arCOG01832">
    <property type="taxonomic scope" value="Archaea"/>
</dbReference>
<dbReference type="InterPro" id="IPR008978">
    <property type="entry name" value="HSP20-like_chaperone"/>
</dbReference>
<dbReference type="EMBL" id="CP001688">
    <property type="protein sequence ID" value="ACV47207.1"/>
    <property type="molecule type" value="Genomic_DNA"/>
</dbReference>
<dbReference type="PANTHER" id="PTHR11527">
    <property type="entry name" value="HEAT-SHOCK PROTEIN 20 FAMILY MEMBER"/>
    <property type="match status" value="1"/>
</dbReference>